<gene>
    <name evidence="1" type="ORF">ERS008530_03803</name>
</gene>
<organism evidence="1 2">
    <name type="scientific">Yersinia intermedia</name>
    <dbReference type="NCBI Taxonomy" id="631"/>
    <lineage>
        <taxon>Bacteria</taxon>
        <taxon>Pseudomonadati</taxon>
        <taxon>Pseudomonadota</taxon>
        <taxon>Gammaproteobacteria</taxon>
        <taxon>Enterobacterales</taxon>
        <taxon>Yersiniaceae</taxon>
        <taxon>Yersinia</taxon>
    </lineage>
</organism>
<dbReference type="AlphaFoldDB" id="A0A0T9MUE0"/>
<dbReference type="EMBL" id="CPZJ01000019">
    <property type="protein sequence ID" value="CNG45922.1"/>
    <property type="molecule type" value="Genomic_DNA"/>
</dbReference>
<accession>A0A0T9MUE0</accession>
<dbReference type="Proteomes" id="UP000038750">
    <property type="component" value="Unassembled WGS sequence"/>
</dbReference>
<proteinExistence type="predicted"/>
<sequence>MSKQVQDVPPVIEWQSDDFVLQAFTLENDVRSPGNKTHDTGKDYLPQYISHLNSCRPRRHSYPQ</sequence>
<protein>
    <submittedName>
        <fullName evidence="1">Uncharacterized protein</fullName>
    </submittedName>
</protein>
<name>A0A0T9MUE0_YERIN</name>
<evidence type="ECO:0000313" key="1">
    <source>
        <dbReference type="EMBL" id="CNG45922.1"/>
    </source>
</evidence>
<evidence type="ECO:0000313" key="2">
    <source>
        <dbReference type="Proteomes" id="UP000038750"/>
    </source>
</evidence>
<reference evidence="1 2" key="1">
    <citation type="submission" date="2015-03" db="EMBL/GenBank/DDBJ databases">
        <authorList>
            <person name="Murphy D."/>
        </authorList>
    </citation>
    <scope>NUCLEOTIDE SEQUENCE [LARGE SCALE GENOMIC DNA]</scope>
    <source>
        <strain evidence="1 2">BR165/97</strain>
    </source>
</reference>